<evidence type="ECO:0000259" key="8">
    <source>
        <dbReference type="PROSITE" id="PS50048"/>
    </source>
</evidence>
<evidence type="ECO:0000256" key="7">
    <source>
        <dbReference type="SAM" id="MobiDB-lite"/>
    </source>
</evidence>
<keyword evidence="3" id="KW-0805">Transcription regulation</keyword>
<evidence type="ECO:0000313" key="9">
    <source>
        <dbReference type="EMBL" id="KAI1616420.1"/>
    </source>
</evidence>
<feature type="domain" description="Zn(2)-C6 fungal-type" evidence="8">
    <location>
        <begin position="31"/>
        <end position="59"/>
    </location>
</feature>
<dbReference type="SUPFAM" id="SSF57701">
    <property type="entry name" value="Zn2/Cys6 DNA-binding domain"/>
    <property type="match status" value="1"/>
</dbReference>
<dbReference type="CDD" id="cd00067">
    <property type="entry name" value="GAL4"/>
    <property type="match status" value="1"/>
</dbReference>
<evidence type="ECO:0000256" key="3">
    <source>
        <dbReference type="ARBA" id="ARBA00023015"/>
    </source>
</evidence>
<feature type="region of interest" description="Disordered" evidence="7">
    <location>
        <begin position="156"/>
        <end position="182"/>
    </location>
</feature>
<dbReference type="Gene3D" id="4.10.240.10">
    <property type="entry name" value="Zn(2)-C6 fungal-type DNA-binding domain"/>
    <property type="match status" value="1"/>
</dbReference>
<evidence type="ECO:0000313" key="10">
    <source>
        <dbReference type="Proteomes" id="UP001203852"/>
    </source>
</evidence>
<accession>A0AAN6IGQ7</accession>
<dbReference type="PANTHER" id="PTHR31001">
    <property type="entry name" value="UNCHARACTERIZED TRANSCRIPTIONAL REGULATORY PROTEIN"/>
    <property type="match status" value="1"/>
</dbReference>
<organism evidence="9 10">
    <name type="scientific">Exophiala viscosa</name>
    <dbReference type="NCBI Taxonomy" id="2486360"/>
    <lineage>
        <taxon>Eukaryota</taxon>
        <taxon>Fungi</taxon>
        <taxon>Dikarya</taxon>
        <taxon>Ascomycota</taxon>
        <taxon>Pezizomycotina</taxon>
        <taxon>Eurotiomycetes</taxon>
        <taxon>Chaetothyriomycetidae</taxon>
        <taxon>Chaetothyriales</taxon>
        <taxon>Herpotrichiellaceae</taxon>
        <taxon>Exophiala</taxon>
    </lineage>
</organism>
<protein>
    <submittedName>
        <fullName evidence="9">C6 transcription factor</fullName>
    </submittedName>
</protein>
<dbReference type="PANTHER" id="PTHR31001:SF45">
    <property type="entry name" value="ZN(II)2CYS6 TRANSCRIPTION FACTOR (EUROFUNG)"/>
    <property type="match status" value="1"/>
</dbReference>
<dbReference type="AlphaFoldDB" id="A0AAN6IGQ7"/>
<dbReference type="PROSITE" id="PS50048">
    <property type="entry name" value="ZN2_CY6_FUNGAL_2"/>
    <property type="match status" value="1"/>
</dbReference>
<dbReference type="SMART" id="SM00066">
    <property type="entry name" value="GAL4"/>
    <property type="match status" value="1"/>
</dbReference>
<dbReference type="CDD" id="cd12148">
    <property type="entry name" value="fungal_TF_MHR"/>
    <property type="match status" value="1"/>
</dbReference>
<dbReference type="GO" id="GO:0006351">
    <property type="term" value="P:DNA-templated transcription"/>
    <property type="evidence" value="ECO:0007669"/>
    <property type="project" value="InterPro"/>
</dbReference>
<evidence type="ECO:0000256" key="5">
    <source>
        <dbReference type="ARBA" id="ARBA00023163"/>
    </source>
</evidence>
<feature type="compositionally biased region" description="Basic and acidic residues" evidence="7">
    <location>
        <begin position="107"/>
        <end position="125"/>
    </location>
</feature>
<evidence type="ECO:0000256" key="2">
    <source>
        <dbReference type="ARBA" id="ARBA00022723"/>
    </source>
</evidence>
<evidence type="ECO:0000256" key="6">
    <source>
        <dbReference type="ARBA" id="ARBA00023242"/>
    </source>
</evidence>
<feature type="region of interest" description="Disordered" evidence="7">
    <location>
        <begin position="98"/>
        <end position="140"/>
    </location>
</feature>
<comment type="subcellular location">
    <subcellularLocation>
        <location evidence="1">Nucleus</location>
    </subcellularLocation>
</comment>
<proteinExistence type="predicted"/>
<keyword evidence="4" id="KW-0238">DNA-binding</keyword>
<dbReference type="InterPro" id="IPR001138">
    <property type="entry name" value="Zn2Cys6_DnaBD"/>
</dbReference>
<keyword evidence="5" id="KW-0804">Transcription</keyword>
<evidence type="ECO:0000256" key="1">
    <source>
        <dbReference type="ARBA" id="ARBA00004123"/>
    </source>
</evidence>
<dbReference type="Proteomes" id="UP001203852">
    <property type="component" value="Unassembled WGS sequence"/>
</dbReference>
<dbReference type="InterPro" id="IPR036864">
    <property type="entry name" value="Zn2-C6_fun-type_DNA-bd_sf"/>
</dbReference>
<keyword evidence="2" id="KW-0479">Metal-binding</keyword>
<gene>
    <name evidence="9" type="ORF">EDD36DRAFT_134898</name>
</gene>
<dbReference type="GO" id="GO:0000981">
    <property type="term" value="F:DNA-binding transcription factor activity, RNA polymerase II-specific"/>
    <property type="evidence" value="ECO:0007669"/>
    <property type="project" value="InterPro"/>
</dbReference>
<sequence length="754" mass="85623">MKMSTMEDNSPGISTPPASARTVVKPQRVLACVLCQQRKVRCDRRFPCANCVKSSAQCVPATLVPRQRRRRVPERELLERLRRYETLLRQNKIDFEPLHTSTAEKTSPNEDIKSIDSPDDGHSEENTLTPDQPATGKAPAKAETVFEARNYWHTMRQRARDHEDEDEDDDDDHDDNESRLPHDAVREEVVKKVFDQLYQSNDHLLFGSRTSNVDLLTLHPSPSQIFRLWQIYLDNVNPLLKVTHTPTLQARIIDAAGNLSNIDPTLEALMFSIYCVSVLSLVEDECRALFGSSRTDLLTSYQFGCQQALMNCGVLRSSEVDSLTALFLYLVSVRRVTDPRSLSSTLGVAIRIAQRLSIQNESTNAKCAALEAEMRRRLWWSLVMFDNRIGEMSDLKSSMLAPTWACCVPLNINDSDISPEMKISPAVYDKPTDSIFVVVRSEIADFVRHSSFHLDFTNPSLKAVAGLNTAHDPVGEQRQLATLEKSIEDKYLQFCNPENPLHFMTIWSTRGHFAKCHLMVYYARFSFSSVHETDAQRNHAFSLALHMLECDTRLMASPLIKGYHWLLQMYFPFFAYIHIVQDLKRQPMTALANRAWEIMSDNYNGRFTVMEQDDQIFARVFARVVLQAWEARQAAFNERDQSLDTPRIVSKIQQEPPRIVVNIQQRLAQIAANSQNSTADLQNDIGGMNLDDLPMAMPGFGGNGVPYTPSWPGYAGPPALGTYPDLFGQATMDVDVNPIDWTSMNWRAMQGPHW</sequence>
<dbReference type="GO" id="GO:0005634">
    <property type="term" value="C:nucleus"/>
    <property type="evidence" value="ECO:0007669"/>
    <property type="project" value="UniProtKB-SubCell"/>
</dbReference>
<dbReference type="Pfam" id="PF04082">
    <property type="entry name" value="Fungal_trans"/>
    <property type="match status" value="1"/>
</dbReference>
<dbReference type="InterPro" id="IPR050613">
    <property type="entry name" value="Sec_Metabolite_Reg"/>
</dbReference>
<feature type="compositionally biased region" description="Acidic residues" evidence="7">
    <location>
        <begin position="163"/>
        <end position="175"/>
    </location>
</feature>
<name>A0AAN6IGQ7_9EURO</name>
<reference evidence="9" key="1">
    <citation type="journal article" date="2022" name="bioRxiv">
        <title>Deciphering the potential niche of two novel black yeast fungi from a biological soil crust based on their genomes, phenotypes, and melanin regulation.</title>
        <authorList>
            <consortium name="DOE Joint Genome Institute"/>
            <person name="Carr E.C."/>
            <person name="Barton Q."/>
            <person name="Grambo S."/>
            <person name="Sullivan M."/>
            <person name="Renfro C.M."/>
            <person name="Kuo A."/>
            <person name="Pangilinan J."/>
            <person name="Lipzen A."/>
            <person name="Keymanesh K."/>
            <person name="Savage E."/>
            <person name="Barry K."/>
            <person name="Grigoriev I.V."/>
            <person name="Riekhof W.R."/>
            <person name="Harris S.S."/>
        </authorList>
    </citation>
    <scope>NUCLEOTIDE SEQUENCE</scope>
    <source>
        <strain evidence="9">JF 03-4F</strain>
    </source>
</reference>
<dbReference type="EMBL" id="MU404351">
    <property type="protein sequence ID" value="KAI1616420.1"/>
    <property type="molecule type" value="Genomic_DNA"/>
</dbReference>
<dbReference type="GO" id="GO:0003677">
    <property type="term" value="F:DNA binding"/>
    <property type="evidence" value="ECO:0007669"/>
    <property type="project" value="UniProtKB-KW"/>
</dbReference>
<dbReference type="InterPro" id="IPR007219">
    <property type="entry name" value="XnlR_reg_dom"/>
</dbReference>
<keyword evidence="6" id="KW-0539">Nucleus</keyword>
<dbReference type="Pfam" id="PF00172">
    <property type="entry name" value="Zn_clus"/>
    <property type="match status" value="1"/>
</dbReference>
<keyword evidence="10" id="KW-1185">Reference proteome</keyword>
<evidence type="ECO:0000256" key="4">
    <source>
        <dbReference type="ARBA" id="ARBA00023125"/>
    </source>
</evidence>
<comment type="caution">
    <text evidence="9">The sequence shown here is derived from an EMBL/GenBank/DDBJ whole genome shotgun (WGS) entry which is preliminary data.</text>
</comment>
<dbReference type="GO" id="GO:0008270">
    <property type="term" value="F:zinc ion binding"/>
    <property type="evidence" value="ECO:0007669"/>
    <property type="project" value="InterPro"/>
</dbReference>